<keyword evidence="6" id="KW-1185">Reference proteome</keyword>
<sequence length="220" mass="24154">MSVIASIEIAAEDFSFGGALAADTGLRIRLERVVPMGSTFIPYFWVEDGSIEHIERSLESDGAIESVDVVDSLNGESLVRVRWEEDLDGLLDAMVETGAVILEGTGEEGRWTFQFRFPDHDALTDFYRQCIDRNIPLDLQSVHNPGLPESMGLGLGVTDAQREALLLALDRGYFDVPRRINLTDLSSEMGISDTAVSQRIRRGITSILAATLPEADEGSH</sequence>
<evidence type="ECO:0000256" key="2">
    <source>
        <dbReference type="ARBA" id="ARBA00023163"/>
    </source>
</evidence>
<proteinExistence type="predicted"/>
<comment type="caution">
    <text evidence="5">The sequence shown here is derived from an EMBL/GenBank/DDBJ whole genome shotgun (WGS) entry which is preliminary data.</text>
</comment>
<protein>
    <submittedName>
        <fullName evidence="5">Helix-turn-helix domain-containing protein</fullName>
    </submittedName>
</protein>
<accession>A0ABD5RNU6</accession>
<dbReference type="InterPro" id="IPR031803">
    <property type="entry name" value="BAT_GAF/HTH-assoc"/>
</dbReference>
<feature type="domain" description="Bacterioopsin transcriptional activator GAF and HTH associated" evidence="4">
    <location>
        <begin position="12"/>
        <end position="143"/>
    </location>
</feature>
<dbReference type="RefSeq" id="WP_247415022.1">
    <property type="nucleotide sequence ID" value="NZ_JALLGW010000001.1"/>
</dbReference>
<dbReference type="Pfam" id="PF04967">
    <property type="entry name" value="HTH_10"/>
    <property type="match status" value="1"/>
</dbReference>
<dbReference type="InterPro" id="IPR007050">
    <property type="entry name" value="HTH_bacterioopsin"/>
</dbReference>
<gene>
    <name evidence="5" type="ORF">ACFPYI_11970</name>
</gene>
<dbReference type="Pfam" id="PF15915">
    <property type="entry name" value="BAT"/>
    <property type="match status" value="1"/>
</dbReference>
<evidence type="ECO:0000259" key="3">
    <source>
        <dbReference type="Pfam" id="PF04967"/>
    </source>
</evidence>
<organism evidence="5 6">
    <name type="scientific">Halomarina salina</name>
    <dbReference type="NCBI Taxonomy" id="1872699"/>
    <lineage>
        <taxon>Archaea</taxon>
        <taxon>Methanobacteriati</taxon>
        <taxon>Methanobacteriota</taxon>
        <taxon>Stenosarchaea group</taxon>
        <taxon>Halobacteria</taxon>
        <taxon>Halobacteriales</taxon>
        <taxon>Natronomonadaceae</taxon>
        <taxon>Halomarina</taxon>
    </lineage>
</organism>
<reference evidence="5 6" key="1">
    <citation type="journal article" date="2019" name="Int. J. Syst. Evol. Microbiol.">
        <title>The Global Catalogue of Microorganisms (GCM) 10K type strain sequencing project: providing services to taxonomists for standard genome sequencing and annotation.</title>
        <authorList>
            <consortium name="The Broad Institute Genomics Platform"/>
            <consortium name="The Broad Institute Genome Sequencing Center for Infectious Disease"/>
            <person name="Wu L."/>
            <person name="Ma J."/>
        </authorList>
    </citation>
    <scope>NUCLEOTIDE SEQUENCE [LARGE SCALE GENOMIC DNA]</scope>
    <source>
        <strain evidence="5 6">CGMCC 1.12543</strain>
    </source>
</reference>
<dbReference type="Proteomes" id="UP001596099">
    <property type="component" value="Unassembled WGS sequence"/>
</dbReference>
<name>A0ABD5RNU6_9EURY</name>
<evidence type="ECO:0000313" key="5">
    <source>
        <dbReference type="EMBL" id="MFC5972047.1"/>
    </source>
</evidence>
<dbReference type="AlphaFoldDB" id="A0ABD5RNU6"/>
<dbReference type="PANTHER" id="PTHR34236:SF1">
    <property type="entry name" value="DIMETHYL SULFOXIDE REDUCTASE TRANSCRIPTIONAL ACTIVATOR"/>
    <property type="match status" value="1"/>
</dbReference>
<evidence type="ECO:0000313" key="6">
    <source>
        <dbReference type="Proteomes" id="UP001596099"/>
    </source>
</evidence>
<keyword evidence="1" id="KW-0805">Transcription regulation</keyword>
<feature type="domain" description="HTH bat-type" evidence="3">
    <location>
        <begin position="158"/>
        <end position="208"/>
    </location>
</feature>
<evidence type="ECO:0000259" key="4">
    <source>
        <dbReference type="Pfam" id="PF15915"/>
    </source>
</evidence>
<dbReference type="EMBL" id="JBHSQH010000001">
    <property type="protein sequence ID" value="MFC5972047.1"/>
    <property type="molecule type" value="Genomic_DNA"/>
</dbReference>
<dbReference type="PANTHER" id="PTHR34236">
    <property type="entry name" value="DIMETHYL SULFOXIDE REDUCTASE TRANSCRIPTIONAL ACTIVATOR"/>
    <property type="match status" value="1"/>
</dbReference>
<evidence type="ECO:0000256" key="1">
    <source>
        <dbReference type="ARBA" id="ARBA00023015"/>
    </source>
</evidence>
<keyword evidence="2" id="KW-0804">Transcription</keyword>